<dbReference type="InterPro" id="IPR036291">
    <property type="entry name" value="NAD(P)-bd_dom_sf"/>
</dbReference>
<evidence type="ECO:0000256" key="2">
    <source>
        <dbReference type="ARBA" id="ARBA00008072"/>
    </source>
</evidence>
<dbReference type="SUPFAM" id="SSF50129">
    <property type="entry name" value="GroES-like"/>
    <property type="match status" value="1"/>
</dbReference>
<evidence type="ECO:0000313" key="7">
    <source>
        <dbReference type="EMBL" id="KAL1591470.1"/>
    </source>
</evidence>
<evidence type="ECO:0000256" key="4">
    <source>
        <dbReference type="ARBA" id="ARBA00022833"/>
    </source>
</evidence>
<gene>
    <name evidence="7" type="ORF">SLS60_011970</name>
</gene>
<accession>A0ABR3QH24</accession>
<dbReference type="SUPFAM" id="SSF51735">
    <property type="entry name" value="NAD(P)-binding Rossmann-fold domains"/>
    <property type="match status" value="1"/>
</dbReference>
<dbReference type="Gene3D" id="3.90.180.10">
    <property type="entry name" value="Medium-chain alcohol dehydrogenases, catalytic domain"/>
    <property type="match status" value="1"/>
</dbReference>
<keyword evidence="5" id="KW-0560">Oxidoreductase</keyword>
<dbReference type="Pfam" id="PF08240">
    <property type="entry name" value="ADH_N"/>
    <property type="match status" value="1"/>
</dbReference>
<dbReference type="Pfam" id="PF00107">
    <property type="entry name" value="ADH_zinc_N"/>
    <property type="match status" value="1"/>
</dbReference>
<reference evidence="7 8" key="1">
    <citation type="submission" date="2024-02" db="EMBL/GenBank/DDBJ databases">
        <title>De novo assembly and annotation of 12 fungi associated with fruit tree decline syndrome in Ontario, Canada.</title>
        <authorList>
            <person name="Sulman M."/>
            <person name="Ellouze W."/>
            <person name="Ilyukhin E."/>
        </authorList>
    </citation>
    <scope>NUCLEOTIDE SEQUENCE [LARGE SCALE GENOMIC DNA]</scope>
    <source>
        <strain evidence="7 8">M42-189</strain>
    </source>
</reference>
<proteinExistence type="inferred from homology"/>
<evidence type="ECO:0000256" key="1">
    <source>
        <dbReference type="ARBA" id="ARBA00001947"/>
    </source>
</evidence>
<keyword evidence="4" id="KW-0862">Zinc</keyword>
<name>A0ABR3QH24_9PLEO</name>
<evidence type="ECO:0000259" key="6">
    <source>
        <dbReference type="SMART" id="SM00829"/>
    </source>
</evidence>
<feature type="domain" description="Enoyl reductase (ER)" evidence="6">
    <location>
        <begin position="18"/>
        <end position="350"/>
    </location>
</feature>
<dbReference type="InterPro" id="IPR013154">
    <property type="entry name" value="ADH-like_N"/>
</dbReference>
<comment type="cofactor">
    <cofactor evidence="1">
        <name>Zn(2+)</name>
        <dbReference type="ChEBI" id="CHEBI:29105"/>
    </cofactor>
</comment>
<dbReference type="InterPro" id="IPR013149">
    <property type="entry name" value="ADH-like_C"/>
</dbReference>
<dbReference type="InterPro" id="IPR020843">
    <property type="entry name" value="ER"/>
</dbReference>
<dbReference type="PANTHER" id="PTHR42940:SF8">
    <property type="entry name" value="VACUOLAR PROTEIN SORTING-ASSOCIATED PROTEIN 11"/>
    <property type="match status" value="1"/>
</dbReference>
<organism evidence="7 8">
    <name type="scientific">Paraconiothyrium brasiliense</name>
    <dbReference type="NCBI Taxonomy" id="300254"/>
    <lineage>
        <taxon>Eukaryota</taxon>
        <taxon>Fungi</taxon>
        <taxon>Dikarya</taxon>
        <taxon>Ascomycota</taxon>
        <taxon>Pezizomycotina</taxon>
        <taxon>Dothideomycetes</taxon>
        <taxon>Pleosporomycetidae</taxon>
        <taxon>Pleosporales</taxon>
        <taxon>Massarineae</taxon>
        <taxon>Didymosphaeriaceae</taxon>
        <taxon>Paraconiothyrium</taxon>
    </lineage>
</organism>
<dbReference type="Proteomes" id="UP001521785">
    <property type="component" value="Unassembled WGS sequence"/>
</dbReference>
<evidence type="ECO:0000256" key="5">
    <source>
        <dbReference type="ARBA" id="ARBA00023002"/>
    </source>
</evidence>
<dbReference type="EMBL" id="JAKJXO020000026">
    <property type="protein sequence ID" value="KAL1591470.1"/>
    <property type="molecule type" value="Genomic_DNA"/>
</dbReference>
<evidence type="ECO:0000313" key="8">
    <source>
        <dbReference type="Proteomes" id="UP001521785"/>
    </source>
</evidence>
<evidence type="ECO:0000256" key="3">
    <source>
        <dbReference type="ARBA" id="ARBA00022723"/>
    </source>
</evidence>
<dbReference type="Gene3D" id="3.40.50.720">
    <property type="entry name" value="NAD(P)-binding Rossmann-like Domain"/>
    <property type="match status" value="1"/>
</dbReference>
<sequence>MASQEIPEKMQAAQVVEFDKPYRINNVPVPTELAPEDLLIRVAVASLCHTDFMVQHGIMGTELPCTGSHEGSGTVVAVGSSVKNFKPSDRVMGGIIYHPCGVCGDCRGPESSTQYCANAAYCGVKGADGYFAEYARIDSRWAAILPDQVSFETAAPLACAGCTVYKGVVLAGLGKGEWIALVGSGGGLGHLGVQFAKALGLNVVGVDARDEGLELTRKGGADVVIDAREGDKALVKEVKKVTNGEGVAATVNVSDAKTAAATSCAITRMHGTVVQVAQPDNVSIPFQELIFRDIKLRGSLICSAQEANDMLQLVAKHGISVNANTFKGLGEMNKLIELAESGRMKGKGIVIMDQAQIDAEGKGVV</sequence>
<dbReference type="SMART" id="SM00829">
    <property type="entry name" value="PKS_ER"/>
    <property type="match status" value="1"/>
</dbReference>
<comment type="similarity">
    <text evidence="2">Belongs to the zinc-containing alcohol dehydrogenase family.</text>
</comment>
<keyword evidence="8" id="KW-1185">Reference proteome</keyword>
<comment type="caution">
    <text evidence="7">The sequence shown here is derived from an EMBL/GenBank/DDBJ whole genome shotgun (WGS) entry which is preliminary data.</text>
</comment>
<keyword evidence="3" id="KW-0479">Metal-binding</keyword>
<dbReference type="PANTHER" id="PTHR42940">
    <property type="entry name" value="ALCOHOL DEHYDROGENASE 1-RELATED"/>
    <property type="match status" value="1"/>
</dbReference>
<protein>
    <recommendedName>
        <fullName evidence="6">Enoyl reductase (ER) domain-containing protein</fullName>
    </recommendedName>
</protein>
<dbReference type="InterPro" id="IPR011032">
    <property type="entry name" value="GroES-like_sf"/>
</dbReference>